<dbReference type="EMBL" id="JAMXLT020000015">
    <property type="protein sequence ID" value="MDW8549213.1"/>
    <property type="molecule type" value="Genomic_DNA"/>
</dbReference>
<dbReference type="Proteomes" id="UP001204439">
    <property type="component" value="Unassembled WGS sequence"/>
</dbReference>
<sequence length="253" mass="29857">MIDYKEFAKAELNRVIPIQNRFKEEFDIDSYTNWFYDDESGILRLYNNDDDEIFFKYIPIGTFSLSQKTWMWSWLNNSLVVKSKIETLKIKQFGEENQFEKLTTGTFPSDEFDGWEFLAISQKVLNGIGVYKINGDKLNYYLLLTEILNPDGNQEIIKLKQKIVDCGYHGFKRPAFICQHLELNSSNGFEEAFETFPGMDLDEDDDFSAWCDECEKKRTECDGWNDESEEFAKIKLICEDFYFEIKESNQKIT</sequence>
<dbReference type="InterPro" id="IPR049249">
    <property type="entry name" value="DUF6882"/>
</dbReference>
<organism evidence="1 2">
    <name type="scientific">Epilithonimonas ginsengisoli</name>
    <dbReference type="NCBI Taxonomy" id="1245592"/>
    <lineage>
        <taxon>Bacteria</taxon>
        <taxon>Pseudomonadati</taxon>
        <taxon>Bacteroidota</taxon>
        <taxon>Flavobacteriia</taxon>
        <taxon>Flavobacteriales</taxon>
        <taxon>Weeksellaceae</taxon>
        <taxon>Chryseobacterium group</taxon>
        <taxon>Epilithonimonas</taxon>
    </lineage>
</organism>
<evidence type="ECO:0000313" key="1">
    <source>
        <dbReference type="EMBL" id="MDW8549213.1"/>
    </source>
</evidence>
<protein>
    <submittedName>
        <fullName evidence="1">Uncharacterized protein</fullName>
    </submittedName>
</protein>
<dbReference type="Pfam" id="PF21813">
    <property type="entry name" value="DUF6882"/>
    <property type="match status" value="1"/>
</dbReference>
<name>A0ABU4JI09_9FLAO</name>
<gene>
    <name evidence="1" type="ORF">NG800_009845</name>
</gene>
<proteinExistence type="predicted"/>
<evidence type="ECO:0000313" key="2">
    <source>
        <dbReference type="Proteomes" id="UP001204439"/>
    </source>
</evidence>
<dbReference type="RefSeq" id="WP_063970592.1">
    <property type="nucleotide sequence ID" value="NZ_JAMXLT020000015.1"/>
</dbReference>
<accession>A0ABU4JI09</accession>
<reference evidence="1 2" key="1">
    <citation type="submission" date="2023-11" db="EMBL/GenBank/DDBJ databases">
        <title>First isolation, identification, and characterization of non-pathogenic Epilithonimonas ginsengisoli isolated from diseased farmed rainbow trout (Oncorhynchus mykiss) in Chile.</title>
        <authorList>
            <person name="Miranda C.D."/>
            <person name="Irgang R."/>
            <person name="Concha C."/>
            <person name="Rojas R."/>
            <person name="Avendano R."/>
        </authorList>
    </citation>
    <scope>NUCLEOTIDE SEQUENCE [LARGE SCALE GENOMIC DNA]</scope>
    <source>
        <strain evidence="1 2">FP99</strain>
    </source>
</reference>
<keyword evidence="2" id="KW-1185">Reference proteome</keyword>
<comment type="caution">
    <text evidence="1">The sequence shown here is derived from an EMBL/GenBank/DDBJ whole genome shotgun (WGS) entry which is preliminary data.</text>
</comment>